<proteinExistence type="evidence at transcript level"/>
<dbReference type="AlphaFoldDB" id="A0A068EYG9"/>
<dbReference type="InterPro" id="IPR033453">
    <property type="entry name" value="Glyco_hydro_30_TIM-barrel"/>
</dbReference>
<evidence type="ECO:0000256" key="5">
    <source>
        <dbReference type="SAM" id="SignalP"/>
    </source>
</evidence>
<organism evidence="7">
    <name type="scientific">Emiliania huxleyi</name>
    <name type="common">Coccolithophore</name>
    <name type="synonym">Pontosphaera huxleyi</name>
    <dbReference type="NCBI Taxonomy" id="2903"/>
    <lineage>
        <taxon>Eukaryota</taxon>
        <taxon>Haptista</taxon>
        <taxon>Haptophyta</taxon>
        <taxon>Prymnesiophyceae</taxon>
        <taxon>Isochrysidales</taxon>
        <taxon>Noelaerhabdaceae</taxon>
        <taxon>Emiliania</taxon>
    </lineage>
</organism>
<dbReference type="Pfam" id="PF17189">
    <property type="entry name" value="Glyco_hydro_30C"/>
    <property type="match status" value="1"/>
</dbReference>
<dbReference type="Gene3D" id="2.80.10.50">
    <property type="match status" value="1"/>
</dbReference>
<dbReference type="GO" id="GO:0016020">
    <property type="term" value="C:membrane"/>
    <property type="evidence" value="ECO:0007669"/>
    <property type="project" value="GOC"/>
</dbReference>
<dbReference type="SUPFAM" id="SSF50370">
    <property type="entry name" value="Ricin B-like lectins"/>
    <property type="match status" value="1"/>
</dbReference>
<dbReference type="InterPro" id="IPR017853">
    <property type="entry name" value="GH"/>
</dbReference>
<evidence type="ECO:0000256" key="2">
    <source>
        <dbReference type="ARBA" id="ARBA00022729"/>
    </source>
</evidence>
<feature type="chain" id="PRO_5001650237" evidence="5">
    <location>
        <begin position="19"/>
        <end position="780"/>
    </location>
</feature>
<feature type="region of interest" description="Disordered" evidence="4">
    <location>
        <begin position="678"/>
        <end position="714"/>
    </location>
</feature>
<dbReference type="PANTHER" id="PTHR11069">
    <property type="entry name" value="GLUCOSYLCERAMIDASE"/>
    <property type="match status" value="1"/>
</dbReference>
<dbReference type="CDD" id="cd00161">
    <property type="entry name" value="beta-trefoil_Ricin-like"/>
    <property type="match status" value="1"/>
</dbReference>
<dbReference type="GO" id="GO:0004348">
    <property type="term" value="F:glucosylceramidase activity"/>
    <property type="evidence" value="ECO:0007669"/>
    <property type="project" value="InterPro"/>
</dbReference>
<dbReference type="GO" id="GO:0006680">
    <property type="term" value="P:glucosylceramide catabolic process"/>
    <property type="evidence" value="ECO:0007669"/>
    <property type="project" value="TreeGrafter"/>
</dbReference>
<dbReference type="PANTHER" id="PTHR11069:SF23">
    <property type="entry name" value="LYSOSOMAL ACID GLUCOSYLCERAMIDASE"/>
    <property type="match status" value="1"/>
</dbReference>
<dbReference type="Pfam" id="PF02055">
    <property type="entry name" value="Glyco_hydro_30"/>
    <property type="match status" value="1"/>
</dbReference>
<reference evidence="7" key="2">
    <citation type="journal article" date="2014" name="Plant Cell">
        <title>Rewiring Host Lipid Metabolism by Large Viruses Determines the Fate of Emiliania huxleyi, a Bloom-Forming Alga in the Ocean.</title>
        <authorList>
            <person name="Rosenwasser S."/>
            <person name="Mausz M.A."/>
            <person name="Schatz D."/>
            <person name="Sheyn U."/>
            <person name="Malitsky S."/>
            <person name="Aharoni A."/>
            <person name="Weinstock E."/>
            <person name="Tzfadia O."/>
            <person name="Ben-Dor S."/>
            <person name="Feldmesser E."/>
            <person name="Pohnert G."/>
            <person name="Vardi A."/>
        </authorList>
    </citation>
    <scope>NUCLEOTIDE SEQUENCE</scope>
</reference>
<evidence type="ECO:0000256" key="3">
    <source>
        <dbReference type="ARBA" id="ARBA00022801"/>
    </source>
</evidence>
<dbReference type="PROSITE" id="PS50231">
    <property type="entry name" value="RICIN_B_LECTIN"/>
    <property type="match status" value="1"/>
</dbReference>
<comment type="similarity">
    <text evidence="1">Belongs to the glycosyl hydrolase 30 family.</text>
</comment>
<accession>A0A068EYG9</accession>
<keyword evidence="3" id="KW-0378">Hydrolase</keyword>
<dbReference type="Pfam" id="PF00652">
    <property type="entry name" value="Ricin_B_lectin"/>
    <property type="match status" value="1"/>
</dbReference>
<feature type="compositionally biased region" description="Basic and acidic residues" evidence="4">
    <location>
        <begin position="768"/>
        <end position="780"/>
    </location>
</feature>
<sequence>MRRWCAMLALAVAAVARSATIEWVQTARDEHRLLAPMPPIDLKPLSELGHSERHVLLQRRERHQEILGFGGAFTEAAALNWQSLSPSDQRRVIRLYFASPEDGGLGYTVGRVPIGSCDFGPGGVNRTYSFAEEAGDTHLHHFDDSMQHDVDNGIIPMIHAAMAELERWTADSLSLVASPWSPPAWMKLPVGGVQSMIRTAQPNGLDPAKQRPYAHYFSRFLSGYAARGIDVWGVTIQNEAEAADVGWEKCVYTADYMASFVKEHLGPVLREEHPRVKIIGFDHNKDHVLTYARGLYADPAAAHYFDGIGMHWYGGLNTDNLDGTHALAPDKFLLATEACNCPGVIYEAEAAAEWWQRAEHLGMDILQDLLHWSVGWIDWNLILDTTGGPNHLGNRCDANLIADPHEKKKTGDSVVVQASYHYMGHFSRYLPRGSVRIGVNDTVEQEKPPGKDDLKNSQPMVFTPCEGSPLQSFSLDSGGMLTVAGTHFCLDVSAYGKGPRVDVYSCAHSPNQQWERRDAPSCPAGGQGTPACSLLISPSTDKCLTRVTTSGAAIGLDAGSKYTVAQALPCIAGGDPSQTFSLKFGDAGGFPHSFPIRSLATPGGSGGGERELCAGPYIAREPEFASLAFATPGGGVSVVAMNRGDKPLTFSLLDVEAGLGAERLTVPPHSISSLVLPPLDEETSAGPAPSPGLMEVPPDSRAAASEGVGEEAPGETAIRGALATAAAALAAFAVSAALRRRRHGRGGLQAVQQGEDRPMDRPYVIWSQEERAAAGSPRDA</sequence>
<evidence type="ECO:0000256" key="1">
    <source>
        <dbReference type="ARBA" id="ARBA00005382"/>
    </source>
</evidence>
<dbReference type="InterPro" id="IPR001139">
    <property type="entry name" value="Glyco_hydro_30"/>
</dbReference>
<dbReference type="InterPro" id="IPR033452">
    <property type="entry name" value="GH30_C"/>
</dbReference>
<dbReference type="InterPro" id="IPR035992">
    <property type="entry name" value="Ricin_B-like_lectins"/>
</dbReference>
<gene>
    <name evidence="7" type="primary">Gba1</name>
</gene>
<dbReference type="SMART" id="SM00458">
    <property type="entry name" value="RICIN"/>
    <property type="match status" value="1"/>
</dbReference>
<dbReference type="SUPFAM" id="SSF51445">
    <property type="entry name" value="(Trans)glycosidases"/>
    <property type="match status" value="1"/>
</dbReference>
<feature type="signal peptide" evidence="5">
    <location>
        <begin position="1"/>
        <end position="18"/>
    </location>
</feature>
<dbReference type="EMBL" id="KJ868229">
    <property type="protein sequence ID" value="AID57155.1"/>
    <property type="molecule type" value="mRNA"/>
</dbReference>
<evidence type="ECO:0000256" key="4">
    <source>
        <dbReference type="SAM" id="MobiDB-lite"/>
    </source>
</evidence>
<dbReference type="Gene3D" id="3.20.20.80">
    <property type="entry name" value="Glycosidases"/>
    <property type="match status" value="1"/>
</dbReference>
<evidence type="ECO:0000313" key="7">
    <source>
        <dbReference type="EMBL" id="AID57155.1"/>
    </source>
</evidence>
<evidence type="ECO:0000259" key="6">
    <source>
        <dbReference type="SMART" id="SM00458"/>
    </source>
</evidence>
<dbReference type="InterPro" id="IPR000772">
    <property type="entry name" value="Ricin_B_lectin"/>
</dbReference>
<protein>
    <submittedName>
        <fullName evidence="7">Glucocerebrosidase 1</fullName>
    </submittedName>
</protein>
<name>A0A068EYG9_EMIHU</name>
<feature type="domain" description="Ricin B lectin" evidence="6">
    <location>
        <begin position="432"/>
        <end position="583"/>
    </location>
</feature>
<feature type="region of interest" description="Disordered" evidence="4">
    <location>
        <begin position="743"/>
        <end position="780"/>
    </location>
</feature>
<reference evidence="7" key="1">
    <citation type="journal article" date="2014" name="BMC Genomics">
        <title>Improving transcriptome construction in non-model organisms: integrating manual and automated gene definition in Emiliania huxleyi.</title>
        <authorList>
            <person name="Feldmesser E."/>
            <person name="Rosenwasser S."/>
            <person name="Vardi A."/>
            <person name="Ben-Dor S."/>
        </authorList>
    </citation>
    <scope>NUCLEOTIDE SEQUENCE</scope>
</reference>
<keyword evidence="2 5" id="KW-0732">Signal</keyword>